<evidence type="ECO:0000256" key="5">
    <source>
        <dbReference type="ARBA" id="ARBA00023163"/>
    </source>
</evidence>
<evidence type="ECO:0000256" key="4">
    <source>
        <dbReference type="ARBA" id="ARBA00023125"/>
    </source>
</evidence>
<feature type="compositionally biased region" description="Polar residues" evidence="7">
    <location>
        <begin position="9"/>
        <end position="20"/>
    </location>
</feature>
<evidence type="ECO:0000313" key="10">
    <source>
        <dbReference type="Proteomes" id="UP000094455"/>
    </source>
</evidence>
<dbReference type="SMART" id="SM00066">
    <property type="entry name" value="GAL4"/>
    <property type="match status" value="1"/>
</dbReference>
<evidence type="ECO:0000259" key="8">
    <source>
        <dbReference type="PROSITE" id="PS50048"/>
    </source>
</evidence>
<organism evidence="9 10">
    <name type="scientific">Pichia membranifaciens NRRL Y-2026</name>
    <dbReference type="NCBI Taxonomy" id="763406"/>
    <lineage>
        <taxon>Eukaryota</taxon>
        <taxon>Fungi</taxon>
        <taxon>Dikarya</taxon>
        <taxon>Ascomycota</taxon>
        <taxon>Saccharomycotina</taxon>
        <taxon>Pichiomycetes</taxon>
        <taxon>Pichiales</taxon>
        <taxon>Pichiaceae</taxon>
        <taxon>Pichia</taxon>
    </lineage>
</organism>
<dbReference type="PANTHER" id="PTHR36206:SF12">
    <property type="entry name" value="ASPERCRYPTIN BIOSYNTHESIS CLUSTER-SPECIFIC TRANSCRIPTION REGULATOR ATNN-RELATED"/>
    <property type="match status" value="1"/>
</dbReference>
<evidence type="ECO:0000256" key="6">
    <source>
        <dbReference type="ARBA" id="ARBA00023242"/>
    </source>
</evidence>
<accession>A0A1E3NTB9</accession>
<evidence type="ECO:0000256" key="7">
    <source>
        <dbReference type="SAM" id="MobiDB-lite"/>
    </source>
</evidence>
<keyword evidence="3" id="KW-0805">Transcription regulation</keyword>
<dbReference type="Proteomes" id="UP000094455">
    <property type="component" value="Unassembled WGS sequence"/>
</dbReference>
<evidence type="ECO:0000256" key="1">
    <source>
        <dbReference type="ARBA" id="ARBA00022723"/>
    </source>
</evidence>
<feature type="region of interest" description="Disordered" evidence="7">
    <location>
        <begin position="1"/>
        <end position="20"/>
    </location>
</feature>
<dbReference type="InterPro" id="IPR052360">
    <property type="entry name" value="Transcr_Regulatory_Proteins"/>
</dbReference>
<dbReference type="GO" id="GO:0000981">
    <property type="term" value="F:DNA-binding transcription factor activity, RNA polymerase II-specific"/>
    <property type="evidence" value="ECO:0007669"/>
    <property type="project" value="InterPro"/>
</dbReference>
<dbReference type="PROSITE" id="PS00463">
    <property type="entry name" value="ZN2_CY6_FUNGAL_1"/>
    <property type="match status" value="1"/>
</dbReference>
<feature type="region of interest" description="Disordered" evidence="7">
    <location>
        <begin position="156"/>
        <end position="191"/>
    </location>
</feature>
<name>A0A1E3NTB9_9ASCO</name>
<feature type="compositionally biased region" description="Basic residues" evidence="7">
    <location>
        <begin position="170"/>
        <end position="186"/>
    </location>
</feature>
<keyword evidence="4" id="KW-0238">DNA-binding</keyword>
<protein>
    <recommendedName>
        <fullName evidence="8">Zn(2)-C6 fungal-type domain-containing protein</fullName>
    </recommendedName>
</protein>
<evidence type="ECO:0000313" key="9">
    <source>
        <dbReference type="EMBL" id="ODQ48803.1"/>
    </source>
</evidence>
<dbReference type="GO" id="GO:0008270">
    <property type="term" value="F:zinc ion binding"/>
    <property type="evidence" value="ECO:0007669"/>
    <property type="project" value="InterPro"/>
</dbReference>
<dbReference type="Pfam" id="PF00172">
    <property type="entry name" value="Zn_clus"/>
    <property type="match status" value="1"/>
</dbReference>
<dbReference type="STRING" id="763406.A0A1E3NTB9"/>
<keyword evidence="1" id="KW-0479">Metal-binding</keyword>
<gene>
    <name evidence="9" type="ORF">PICMEDRAFT_9317</name>
</gene>
<keyword evidence="5" id="KW-0804">Transcription</keyword>
<dbReference type="OrthoDB" id="3998221at2759"/>
<sequence length="484" mass="53871">MSYVYYPHTNPNTKTSSNLNQGCAVPLTMMTHKLATHRNSPSPNQNGFFQHPAHLHQPTSHLYTHPHHHIQQPTHLQSLPSSTSYIQMANNNQGVSFSLYPIPHQKINSFVTPNAAALKPLRKRAFSKRSKTGCLTCRERRIKCDECRPKCKNCEKSKRSCKFPSSEQSKKKKQPIKKTRPSPKKAKSIDNMALSAEASKPSSIEWLPSEIRNINISFNESAIANSSADSIICGDLLSNNQLSYQAPKPQKNSLDQKVILPPINPYVPMPKLPPMTNTHPSVQYQAHQFATLPQYDSSATHNALNNKSASVDKNMYQFENHLPYTMNISNVLASPAVQNSSLVSNNPRLIDYNYRKEQEKSSFSAIASSSSSPLFSTSGSSLSTISTSDPIQLLYPQIKYNTTVANRITPTSLSSGSDFINSTDDNTVNAPSNRFRNASVQTYYQGNSPSPVSYWPQYVYPAVNNIHVKKVSPSLPKEKGMSLD</sequence>
<dbReference type="SUPFAM" id="SSF57701">
    <property type="entry name" value="Zn2/Cys6 DNA-binding domain"/>
    <property type="match status" value="1"/>
</dbReference>
<evidence type="ECO:0000256" key="3">
    <source>
        <dbReference type="ARBA" id="ARBA00023015"/>
    </source>
</evidence>
<dbReference type="PROSITE" id="PS50048">
    <property type="entry name" value="ZN2_CY6_FUNGAL_2"/>
    <property type="match status" value="1"/>
</dbReference>
<keyword evidence="10" id="KW-1185">Reference proteome</keyword>
<keyword evidence="2" id="KW-0862">Zinc</keyword>
<dbReference type="AlphaFoldDB" id="A0A1E3NTB9"/>
<dbReference type="GeneID" id="30181773"/>
<dbReference type="PANTHER" id="PTHR36206">
    <property type="entry name" value="ASPERCRYPTIN BIOSYNTHESIS CLUSTER-SPECIFIC TRANSCRIPTION REGULATOR ATNN-RELATED"/>
    <property type="match status" value="1"/>
</dbReference>
<feature type="domain" description="Zn(2)-C6 fungal-type" evidence="8">
    <location>
        <begin position="133"/>
        <end position="163"/>
    </location>
</feature>
<dbReference type="Gene3D" id="4.10.240.10">
    <property type="entry name" value="Zn(2)-C6 fungal-type DNA-binding domain"/>
    <property type="match status" value="1"/>
</dbReference>
<dbReference type="RefSeq" id="XP_019019916.1">
    <property type="nucleotide sequence ID" value="XM_019165086.1"/>
</dbReference>
<proteinExistence type="predicted"/>
<dbReference type="GO" id="GO:0003677">
    <property type="term" value="F:DNA binding"/>
    <property type="evidence" value="ECO:0007669"/>
    <property type="project" value="UniProtKB-KW"/>
</dbReference>
<reference evidence="9 10" key="1">
    <citation type="journal article" date="2016" name="Proc. Natl. Acad. Sci. U.S.A.">
        <title>Comparative genomics of biotechnologically important yeasts.</title>
        <authorList>
            <person name="Riley R."/>
            <person name="Haridas S."/>
            <person name="Wolfe K.H."/>
            <person name="Lopes M.R."/>
            <person name="Hittinger C.T."/>
            <person name="Goeker M."/>
            <person name="Salamov A.A."/>
            <person name="Wisecaver J.H."/>
            <person name="Long T.M."/>
            <person name="Calvey C.H."/>
            <person name="Aerts A.L."/>
            <person name="Barry K.W."/>
            <person name="Choi C."/>
            <person name="Clum A."/>
            <person name="Coughlan A.Y."/>
            <person name="Deshpande S."/>
            <person name="Douglass A.P."/>
            <person name="Hanson S.J."/>
            <person name="Klenk H.-P."/>
            <person name="LaButti K.M."/>
            <person name="Lapidus A."/>
            <person name="Lindquist E.A."/>
            <person name="Lipzen A.M."/>
            <person name="Meier-Kolthoff J.P."/>
            <person name="Ohm R.A."/>
            <person name="Otillar R.P."/>
            <person name="Pangilinan J.L."/>
            <person name="Peng Y."/>
            <person name="Rokas A."/>
            <person name="Rosa C.A."/>
            <person name="Scheuner C."/>
            <person name="Sibirny A.A."/>
            <person name="Slot J.C."/>
            <person name="Stielow J.B."/>
            <person name="Sun H."/>
            <person name="Kurtzman C.P."/>
            <person name="Blackwell M."/>
            <person name="Grigoriev I.V."/>
            <person name="Jeffries T.W."/>
        </authorList>
    </citation>
    <scope>NUCLEOTIDE SEQUENCE [LARGE SCALE GENOMIC DNA]</scope>
    <source>
        <strain evidence="9 10">NRRL Y-2026</strain>
    </source>
</reference>
<evidence type="ECO:0000256" key="2">
    <source>
        <dbReference type="ARBA" id="ARBA00022833"/>
    </source>
</evidence>
<dbReference type="CDD" id="cd00067">
    <property type="entry name" value="GAL4"/>
    <property type="match status" value="1"/>
</dbReference>
<dbReference type="InterPro" id="IPR036864">
    <property type="entry name" value="Zn2-C6_fun-type_DNA-bd_sf"/>
</dbReference>
<keyword evidence="6" id="KW-0539">Nucleus</keyword>
<dbReference type="EMBL" id="KV454001">
    <property type="protein sequence ID" value="ODQ48803.1"/>
    <property type="molecule type" value="Genomic_DNA"/>
</dbReference>
<dbReference type="InterPro" id="IPR001138">
    <property type="entry name" value="Zn2Cys6_DnaBD"/>
</dbReference>